<gene>
    <name evidence="1" type="ORF">STAS_27513</name>
</gene>
<name>A0A5A7QYM6_STRAF</name>
<protein>
    <submittedName>
        <fullName evidence="1">Biogenesis of lysosome-related organelles complex1 subunit VAB2</fullName>
    </submittedName>
</protein>
<keyword evidence="2" id="KW-1185">Reference proteome</keyword>
<organism evidence="1 2">
    <name type="scientific">Striga asiatica</name>
    <name type="common">Asiatic witchweed</name>
    <name type="synonym">Buchnera asiatica</name>
    <dbReference type="NCBI Taxonomy" id="4170"/>
    <lineage>
        <taxon>Eukaryota</taxon>
        <taxon>Viridiplantae</taxon>
        <taxon>Streptophyta</taxon>
        <taxon>Embryophyta</taxon>
        <taxon>Tracheophyta</taxon>
        <taxon>Spermatophyta</taxon>
        <taxon>Magnoliopsida</taxon>
        <taxon>eudicotyledons</taxon>
        <taxon>Gunneridae</taxon>
        <taxon>Pentapetalae</taxon>
        <taxon>asterids</taxon>
        <taxon>lamiids</taxon>
        <taxon>Lamiales</taxon>
        <taxon>Orobanchaceae</taxon>
        <taxon>Buchnereae</taxon>
        <taxon>Striga</taxon>
    </lineage>
</organism>
<comment type="caution">
    <text evidence="1">The sequence shown here is derived from an EMBL/GenBank/DDBJ whole genome shotgun (WGS) entry which is preliminary data.</text>
</comment>
<reference evidence="2" key="1">
    <citation type="journal article" date="2019" name="Curr. Biol.">
        <title>Genome Sequence of Striga asiatica Provides Insight into the Evolution of Plant Parasitism.</title>
        <authorList>
            <person name="Yoshida S."/>
            <person name="Kim S."/>
            <person name="Wafula E.K."/>
            <person name="Tanskanen J."/>
            <person name="Kim Y.M."/>
            <person name="Honaas L."/>
            <person name="Yang Z."/>
            <person name="Spallek T."/>
            <person name="Conn C.E."/>
            <person name="Ichihashi Y."/>
            <person name="Cheong K."/>
            <person name="Cui S."/>
            <person name="Der J.P."/>
            <person name="Gundlach H."/>
            <person name="Jiao Y."/>
            <person name="Hori C."/>
            <person name="Ishida J.K."/>
            <person name="Kasahara H."/>
            <person name="Kiba T."/>
            <person name="Kim M.S."/>
            <person name="Koo N."/>
            <person name="Laohavisit A."/>
            <person name="Lee Y.H."/>
            <person name="Lumba S."/>
            <person name="McCourt P."/>
            <person name="Mortimer J.C."/>
            <person name="Mutuku J.M."/>
            <person name="Nomura T."/>
            <person name="Sasaki-Sekimoto Y."/>
            <person name="Seto Y."/>
            <person name="Wang Y."/>
            <person name="Wakatake T."/>
            <person name="Sakakibara H."/>
            <person name="Demura T."/>
            <person name="Yamaguchi S."/>
            <person name="Yoneyama K."/>
            <person name="Manabe R.I."/>
            <person name="Nelson D.C."/>
            <person name="Schulman A.H."/>
            <person name="Timko M.P."/>
            <person name="dePamphilis C.W."/>
            <person name="Choi D."/>
            <person name="Shirasu K."/>
        </authorList>
    </citation>
    <scope>NUCLEOTIDE SEQUENCE [LARGE SCALE GENOMIC DNA]</scope>
    <source>
        <strain evidence="2">cv. UVA1</strain>
    </source>
</reference>
<dbReference type="AlphaFoldDB" id="A0A5A7QYM6"/>
<sequence>MIFLNTLHQILVNFEGARAEAVHSLEHVLQARLEAPAFGGLALVNSRTSFVECLNLLVNPLLLFLKALDFQVPKLEHVGCQVTHGIEHLFFRDSFERLPPLIADDEYRGCPDSAGGEGDDSIGGFFRDVEQAFHEPAV</sequence>
<evidence type="ECO:0000313" key="2">
    <source>
        <dbReference type="Proteomes" id="UP000325081"/>
    </source>
</evidence>
<dbReference type="EMBL" id="BKCP01009181">
    <property type="protein sequence ID" value="GER50209.1"/>
    <property type="molecule type" value="Genomic_DNA"/>
</dbReference>
<accession>A0A5A7QYM6</accession>
<proteinExistence type="predicted"/>
<evidence type="ECO:0000313" key="1">
    <source>
        <dbReference type="EMBL" id="GER50209.1"/>
    </source>
</evidence>
<dbReference type="Proteomes" id="UP000325081">
    <property type="component" value="Unassembled WGS sequence"/>
</dbReference>